<dbReference type="EMBL" id="SMAG01000003">
    <property type="protein sequence ID" value="TCS95092.1"/>
    <property type="molecule type" value="Genomic_DNA"/>
</dbReference>
<protein>
    <submittedName>
        <fullName evidence="1">Uncharacterized protein YqgQ</fullName>
    </submittedName>
</protein>
<comment type="caution">
    <text evidence="1">The sequence shown here is derived from an EMBL/GenBank/DDBJ whole genome shotgun (WGS) entry which is preliminary data.</text>
</comment>
<dbReference type="InterPro" id="IPR009256">
    <property type="entry name" value="YqgQ-like"/>
</dbReference>
<dbReference type="RefSeq" id="WP_131924444.1">
    <property type="nucleotide sequence ID" value="NZ_SMAG01000003.1"/>
</dbReference>
<evidence type="ECO:0000313" key="1">
    <source>
        <dbReference type="EMBL" id="TCS95092.1"/>
    </source>
</evidence>
<name>A0A4R3L6P3_9BACL</name>
<dbReference type="Gene3D" id="1.10.287.760">
    <property type="entry name" value="YqgQ-like"/>
    <property type="match status" value="1"/>
</dbReference>
<dbReference type="InterPro" id="IPR023164">
    <property type="entry name" value="YqgQ-like_sf"/>
</dbReference>
<dbReference type="AlphaFoldDB" id="A0A4R3L6P3"/>
<gene>
    <name evidence="1" type="ORF">EDD58_103518</name>
</gene>
<organism evidence="1 2">
    <name type="scientific">Hazenella coriacea</name>
    <dbReference type="NCBI Taxonomy" id="1179467"/>
    <lineage>
        <taxon>Bacteria</taxon>
        <taxon>Bacillati</taxon>
        <taxon>Bacillota</taxon>
        <taxon>Bacilli</taxon>
        <taxon>Bacillales</taxon>
        <taxon>Thermoactinomycetaceae</taxon>
        <taxon>Hazenella</taxon>
    </lineage>
</organism>
<dbReference type="Pfam" id="PF06014">
    <property type="entry name" value="YqgQ-like"/>
    <property type="match status" value="1"/>
</dbReference>
<evidence type="ECO:0000313" key="2">
    <source>
        <dbReference type="Proteomes" id="UP000294937"/>
    </source>
</evidence>
<accession>A0A4R3L6P3</accession>
<reference evidence="1 2" key="1">
    <citation type="submission" date="2019-03" db="EMBL/GenBank/DDBJ databases">
        <title>Genomic Encyclopedia of Type Strains, Phase IV (KMG-IV): sequencing the most valuable type-strain genomes for metagenomic binning, comparative biology and taxonomic classification.</title>
        <authorList>
            <person name="Goeker M."/>
        </authorList>
    </citation>
    <scope>NUCLEOTIDE SEQUENCE [LARGE SCALE GENOMIC DNA]</scope>
    <source>
        <strain evidence="1 2">DSM 45707</strain>
    </source>
</reference>
<dbReference type="Proteomes" id="UP000294937">
    <property type="component" value="Unassembled WGS sequence"/>
</dbReference>
<proteinExistence type="predicted"/>
<dbReference type="OrthoDB" id="2361671at2"/>
<dbReference type="SUPFAM" id="SSF158379">
    <property type="entry name" value="YqgQ-like"/>
    <property type="match status" value="1"/>
</dbReference>
<sequence length="61" mass="7055">MNRVKNVRDLLKRFGIVVYTGDPVGDLEFMLDEIKDLKDTGLIENEEYLKAITILKKSLSR</sequence>
<keyword evidence="2" id="KW-1185">Reference proteome</keyword>